<evidence type="ECO:0000256" key="2">
    <source>
        <dbReference type="ARBA" id="ARBA00004196"/>
    </source>
</evidence>
<evidence type="ECO:0000259" key="9">
    <source>
        <dbReference type="PROSITE" id="PS51669"/>
    </source>
</evidence>
<dbReference type="GO" id="GO:0016491">
    <property type="term" value="F:oxidoreductase activity"/>
    <property type="evidence" value="ECO:0007669"/>
    <property type="project" value="UniProtKB-KW"/>
</dbReference>
<keyword evidence="7" id="KW-0408">Iron</keyword>
<dbReference type="PANTHER" id="PTHR43598:SF5">
    <property type="entry name" value="DMSO REDUCTASE CHAIN A"/>
    <property type="match status" value="1"/>
</dbReference>
<dbReference type="SUPFAM" id="SSF53706">
    <property type="entry name" value="Formate dehydrogenase/DMSO reductase, domains 1-3"/>
    <property type="match status" value="1"/>
</dbReference>
<dbReference type="GO" id="GO:0046872">
    <property type="term" value="F:metal ion binding"/>
    <property type="evidence" value="ECO:0007669"/>
    <property type="project" value="UniProtKB-KW"/>
</dbReference>
<keyword evidence="4" id="KW-0004">4Fe-4S</keyword>
<feature type="domain" description="4Fe-4S Mo/W bis-MGD-type" evidence="9">
    <location>
        <begin position="8"/>
        <end position="64"/>
    </location>
</feature>
<evidence type="ECO:0000256" key="4">
    <source>
        <dbReference type="ARBA" id="ARBA00022485"/>
    </source>
</evidence>
<dbReference type="Gene3D" id="2.20.25.90">
    <property type="entry name" value="ADC-like domains"/>
    <property type="match status" value="1"/>
</dbReference>
<dbReference type="RefSeq" id="WP_255333589.1">
    <property type="nucleotide sequence ID" value="NZ_VOTZ01000051.1"/>
</dbReference>
<protein>
    <recommendedName>
        <fullName evidence="9">4Fe-4S Mo/W bis-MGD-type domain-containing protein</fullName>
    </recommendedName>
</protein>
<proteinExistence type="inferred from homology"/>
<dbReference type="Proteomes" id="UP001524383">
    <property type="component" value="Unassembled WGS sequence"/>
</dbReference>
<dbReference type="PROSITE" id="PS51669">
    <property type="entry name" value="4FE4S_MOW_BIS_MGD"/>
    <property type="match status" value="1"/>
</dbReference>
<dbReference type="InterPro" id="IPR006963">
    <property type="entry name" value="Mopterin_OxRdtase_4Fe-4S_dom"/>
</dbReference>
<comment type="subcellular location">
    <subcellularLocation>
        <location evidence="2">Cell envelope</location>
    </subcellularLocation>
</comment>
<sequence>MSNNTEMMRYVPTTCPYCGVGCGLNLVVNNGKVVGVEPYKRTPVNEGKLCPKGISCWEFVHSPDR</sequence>
<evidence type="ECO:0000256" key="7">
    <source>
        <dbReference type="ARBA" id="ARBA00023004"/>
    </source>
</evidence>
<accession>A0ABD4TL35</accession>
<dbReference type="PROSITE" id="PS00551">
    <property type="entry name" value="MOLYBDOPTERIN_PROK_1"/>
    <property type="match status" value="1"/>
</dbReference>
<dbReference type="FunFam" id="2.20.25.90:FF:000006">
    <property type="entry name" value="Formate dehydrogenase alpha subunit"/>
    <property type="match status" value="1"/>
</dbReference>
<keyword evidence="11" id="KW-1185">Reference proteome</keyword>
<evidence type="ECO:0000313" key="11">
    <source>
        <dbReference type="Proteomes" id="UP001524383"/>
    </source>
</evidence>
<name>A0ABD4TL35_9EURY</name>
<keyword evidence="6" id="KW-0560">Oxidoreductase</keyword>
<evidence type="ECO:0000256" key="1">
    <source>
        <dbReference type="ARBA" id="ARBA00001966"/>
    </source>
</evidence>
<dbReference type="SMART" id="SM00926">
    <property type="entry name" value="Molybdop_Fe4S4"/>
    <property type="match status" value="1"/>
</dbReference>
<comment type="cofactor">
    <cofactor evidence="1">
        <name>[4Fe-4S] cluster</name>
        <dbReference type="ChEBI" id="CHEBI:49883"/>
    </cofactor>
</comment>
<keyword evidence="8" id="KW-0411">Iron-sulfur</keyword>
<evidence type="ECO:0000256" key="8">
    <source>
        <dbReference type="ARBA" id="ARBA00023014"/>
    </source>
</evidence>
<evidence type="ECO:0000313" key="10">
    <source>
        <dbReference type="EMBL" id="MCQ1539614.1"/>
    </source>
</evidence>
<dbReference type="PANTHER" id="PTHR43598">
    <property type="entry name" value="TUNGSTEN-CONTAINING FORMYLMETHANOFURAN DEHYDROGENASE 2 SUBUNIT B"/>
    <property type="match status" value="1"/>
</dbReference>
<dbReference type="EMBL" id="VOTZ01000051">
    <property type="protein sequence ID" value="MCQ1539614.1"/>
    <property type="molecule type" value="Genomic_DNA"/>
</dbReference>
<reference evidence="10 11" key="1">
    <citation type="submission" date="2019-08" db="EMBL/GenBank/DDBJ databases">
        <authorList>
            <person name="Chen S.-C."/>
            <person name="Lai M.-C."/>
            <person name="You Y.-T."/>
        </authorList>
    </citation>
    <scope>NUCLEOTIDE SEQUENCE [LARGE SCALE GENOMIC DNA]</scope>
    <source>
        <strain evidence="10 11">P2F9704a</strain>
    </source>
</reference>
<feature type="non-terminal residue" evidence="10">
    <location>
        <position position="65"/>
    </location>
</feature>
<dbReference type="Pfam" id="PF04879">
    <property type="entry name" value="Molybdop_Fe4S4"/>
    <property type="match status" value="1"/>
</dbReference>
<dbReference type="InterPro" id="IPR027467">
    <property type="entry name" value="MopterinOxRdtase_cofactor_BS"/>
</dbReference>
<evidence type="ECO:0000256" key="6">
    <source>
        <dbReference type="ARBA" id="ARBA00023002"/>
    </source>
</evidence>
<evidence type="ECO:0000256" key="5">
    <source>
        <dbReference type="ARBA" id="ARBA00022723"/>
    </source>
</evidence>
<evidence type="ECO:0000256" key="3">
    <source>
        <dbReference type="ARBA" id="ARBA00010312"/>
    </source>
</evidence>
<organism evidence="10 11">
    <name type="scientific">Methanocalculus taiwanensis</name>
    <dbReference type="NCBI Taxonomy" id="106207"/>
    <lineage>
        <taxon>Archaea</taxon>
        <taxon>Methanobacteriati</taxon>
        <taxon>Methanobacteriota</taxon>
        <taxon>Stenosarchaea group</taxon>
        <taxon>Methanomicrobia</taxon>
        <taxon>Methanomicrobiales</taxon>
        <taxon>Methanocalculaceae</taxon>
        <taxon>Methanocalculus</taxon>
    </lineage>
</organism>
<comment type="caution">
    <text evidence="10">The sequence shown here is derived from an EMBL/GenBank/DDBJ whole genome shotgun (WGS) entry which is preliminary data.</text>
</comment>
<keyword evidence="5" id="KW-0479">Metal-binding</keyword>
<dbReference type="AlphaFoldDB" id="A0ABD4TL35"/>
<dbReference type="GO" id="GO:0051539">
    <property type="term" value="F:4 iron, 4 sulfur cluster binding"/>
    <property type="evidence" value="ECO:0007669"/>
    <property type="project" value="UniProtKB-KW"/>
</dbReference>
<comment type="similarity">
    <text evidence="3">Belongs to the prokaryotic molybdopterin-containing oxidoreductase family.</text>
</comment>
<gene>
    <name evidence="10" type="ORF">FTO68_11605</name>
</gene>